<accession>A0A4E9EIP8</accession>
<sequence>MTLKCNNFHFHVDHHHLHNEIPYGSLNQTQRWFVLPRHLTYTLPRPFPATQMKPTDLIHRVNSRNNAIRSSPRMSTTFPPWVCRASGFPLESGTSKMHGDGKSSAKGNWRFRTMITKPKKGEALEYHVKIEEVVSKATVWINTYDDIPSFKTVVEEVKAELGS</sequence>
<dbReference type="EMBL" id="CAAKMV010000159">
    <property type="protein sequence ID" value="VIO62159.1"/>
    <property type="molecule type" value="Genomic_DNA"/>
</dbReference>
<evidence type="ECO:0000313" key="2">
    <source>
        <dbReference type="EMBL" id="VIO62159.1"/>
    </source>
</evidence>
<name>A0A4E9EIP8_GIBZA</name>
<protein>
    <submittedName>
        <fullName evidence="2">Uncharacterized protein</fullName>
    </submittedName>
</protein>
<reference evidence="1" key="2">
    <citation type="submission" date="2021-03" db="EMBL/GenBank/DDBJ databases">
        <authorList>
            <person name="Alouane T."/>
            <person name="Langin T."/>
            <person name="Bonhomme L."/>
        </authorList>
    </citation>
    <scope>NUCLEOTIDE SEQUENCE</scope>
    <source>
        <strain evidence="1">MDC_Fg202</strain>
    </source>
</reference>
<gene>
    <name evidence="2" type="ORF">FUG_LOCUS469534</name>
    <name evidence="1" type="ORF">MDCFG202_LOCUS341932</name>
</gene>
<proteinExistence type="predicted"/>
<dbReference type="EMBL" id="CAJPIJ010000149">
    <property type="protein sequence ID" value="CAG1991486.1"/>
    <property type="molecule type" value="Genomic_DNA"/>
</dbReference>
<evidence type="ECO:0000313" key="1">
    <source>
        <dbReference type="EMBL" id="CAG1991486.1"/>
    </source>
</evidence>
<dbReference type="AlphaFoldDB" id="A0A4E9EIP8"/>
<reference evidence="2" key="1">
    <citation type="submission" date="2019-04" db="EMBL/GenBank/DDBJ databases">
        <authorList>
            <person name="Melise S."/>
            <person name="Noan J."/>
            <person name="Okalmin O."/>
        </authorList>
    </citation>
    <scope>NUCLEOTIDE SEQUENCE</scope>
    <source>
        <strain evidence="2">FN9</strain>
    </source>
</reference>
<organism evidence="2">
    <name type="scientific">Gibberella zeae</name>
    <name type="common">Wheat head blight fungus</name>
    <name type="synonym">Fusarium graminearum</name>
    <dbReference type="NCBI Taxonomy" id="5518"/>
    <lineage>
        <taxon>Eukaryota</taxon>
        <taxon>Fungi</taxon>
        <taxon>Dikarya</taxon>
        <taxon>Ascomycota</taxon>
        <taxon>Pezizomycotina</taxon>
        <taxon>Sordariomycetes</taxon>
        <taxon>Hypocreomycetidae</taxon>
        <taxon>Hypocreales</taxon>
        <taxon>Nectriaceae</taxon>
        <taxon>Fusarium</taxon>
    </lineage>
</organism>
<dbReference type="Proteomes" id="UP000746612">
    <property type="component" value="Unassembled WGS sequence"/>
</dbReference>